<dbReference type="RefSeq" id="WP_003754962.1">
    <property type="nucleotide sequence ID" value="NZ_CABKNG010000001.1"/>
</dbReference>
<reference evidence="2 3" key="1">
    <citation type="submission" date="2018-06" db="EMBL/GenBank/DDBJ databases">
        <authorList>
            <consortium name="Pathogen Informatics"/>
            <person name="Doyle S."/>
        </authorList>
    </citation>
    <scope>NUCLEOTIDE SEQUENCE [LARGE SCALE GENOMIC DNA]</scope>
    <source>
        <strain evidence="3">NCTC 10815</strain>
    </source>
</reference>
<dbReference type="Gene3D" id="2.60.120.10">
    <property type="entry name" value="Jelly Rolls"/>
    <property type="match status" value="1"/>
</dbReference>
<accession>A0A378MBS4</accession>
<sequence>MPFFEEKKGITIPQILDELKENSFNNAWVVEKRIKKNTVLVNNTNSQNVVFVNNGILITLLGDKYNKKHIFEFHRRDSVIGFDYIMSDNFSNMQYDIKALEDSHITFVNGEFLLNYLSNRPTFMEKLTNSLAERIFYISNRQMMTIYSRERKIINGLVELCRQVGEPIDTRNYLIPACINKTNIAEYCGVDRSYFSKVYRLLEGNGAIELTPSNSLLIDIVKLEEIMNE</sequence>
<proteinExistence type="predicted"/>
<evidence type="ECO:0000313" key="3">
    <source>
        <dbReference type="Proteomes" id="UP000254879"/>
    </source>
</evidence>
<evidence type="ECO:0000256" key="1">
    <source>
        <dbReference type="ARBA" id="ARBA00023159"/>
    </source>
</evidence>
<gene>
    <name evidence="2" type="ORF">NCTC10815_01085</name>
</gene>
<dbReference type="AlphaFoldDB" id="A0A378MBS4"/>
<dbReference type="Proteomes" id="UP000254879">
    <property type="component" value="Unassembled WGS sequence"/>
</dbReference>
<organism evidence="2 3">
    <name type="scientific">Listeria grayi</name>
    <name type="common">Listeria murrayi</name>
    <dbReference type="NCBI Taxonomy" id="1641"/>
    <lineage>
        <taxon>Bacteria</taxon>
        <taxon>Bacillati</taxon>
        <taxon>Bacillota</taxon>
        <taxon>Bacilli</taxon>
        <taxon>Bacillales</taxon>
        <taxon>Listeriaceae</taxon>
        <taxon>Listeria</taxon>
    </lineage>
</organism>
<name>A0A378MBS4_LISGR</name>
<keyword evidence="1" id="KW-0010">Activator</keyword>
<dbReference type="InterPro" id="IPR014710">
    <property type="entry name" value="RmlC-like_jellyroll"/>
</dbReference>
<dbReference type="OrthoDB" id="2365895at2"/>
<dbReference type="InterPro" id="IPR018490">
    <property type="entry name" value="cNMP-bd_dom_sf"/>
</dbReference>
<dbReference type="InterPro" id="IPR036390">
    <property type="entry name" value="WH_DNA-bd_sf"/>
</dbReference>
<dbReference type="EMBL" id="UGPG01000001">
    <property type="protein sequence ID" value="STY43781.1"/>
    <property type="molecule type" value="Genomic_DNA"/>
</dbReference>
<protein>
    <submittedName>
        <fullName evidence="2">Uncharacterized protein</fullName>
    </submittedName>
</protein>
<evidence type="ECO:0000313" key="2">
    <source>
        <dbReference type="EMBL" id="STY43781.1"/>
    </source>
</evidence>
<dbReference type="SUPFAM" id="SSF51206">
    <property type="entry name" value="cAMP-binding domain-like"/>
    <property type="match status" value="1"/>
</dbReference>
<dbReference type="SUPFAM" id="SSF46785">
    <property type="entry name" value="Winged helix' DNA-binding domain"/>
    <property type="match status" value="1"/>
</dbReference>